<proteinExistence type="predicted"/>
<keyword evidence="2" id="KW-1185">Reference proteome</keyword>
<dbReference type="PANTHER" id="PTHR11786:SF0">
    <property type="entry name" value="ARYLAMINE N-ACETYLTRANSFERASE 4-RELATED"/>
    <property type="match status" value="1"/>
</dbReference>
<evidence type="ECO:0000313" key="1">
    <source>
        <dbReference type="EMBL" id="CAG7654731.1"/>
    </source>
</evidence>
<dbReference type="Proteomes" id="UP000730618">
    <property type="component" value="Unassembled WGS sequence"/>
</dbReference>
<dbReference type="EMBL" id="CAJVCE010000023">
    <property type="protein sequence ID" value="CAG7654731.1"/>
    <property type="molecule type" value="Genomic_DNA"/>
</dbReference>
<protein>
    <submittedName>
        <fullName evidence="1">Arylamine N-acetyltransferase / N-hydroxyarylamine O-acetyltransferase</fullName>
        <ecNumber evidence="1">2.3.1.118</ecNumber>
    </submittedName>
</protein>
<name>A0ABM8VQX1_9BACL</name>
<comment type="caution">
    <text evidence="1">The sequence shown here is derived from an EMBL/GenBank/DDBJ whole genome shotgun (WGS) entry which is preliminary data.</text>
</comment>
<sequence>MSKLNTLFRQRIGFPANDPLSFESLNSILEKTAKAIPFENLRIIEHRTSDICAEQLIDDMLIKEQGGLCYELNSLLQLFLIENGFDAVLTRGIVFNKTMREYAPFGRTHAAILLTHENKTYVVDTGFGGNLPLTPVPLTGETVSSSNGQFRIRQEDSEHGDFVLEMKLKYKDTDWNTGYAFDSRKPIADLSECSEIQNIIAAHEQSPFNKHPLLTKRTDAGNMTLTNRSFTQWNHGIVTKESIDEARYEELLRQHFGMQINPRE</sequence>
<dbReference type="Pfam" id="PF00797">
    <property type="entry name" value="Acetyltransf_2"/>
    <property type="match status" value="1"/>
</dbReference>
<dbReference type="RefSeq" id="WP_218102056.1">
    <property type="nucleotide sequence ID" value="NZ_CAJVCE010000023.1"/>
</dbReference>
<keyword evidence="1" id="KW-0012">Acyltransferase</keyword>
<gene>
    <name evidence="1" type="primary">nhoA</name>
    <name evidence="1" type="ORF">PAECIP111802_05854</name>
</gene>
<dbReference type="PANTHER" id="PTHR11786">
    <property type="entry name" value="N-HYDROXYARYLAMINE O-ACETYLTRANSFERASE"/>
    <property type="match status" value="1"/>
</dbReference>
<dbReference type="InterPro" id="IPR001447">
    <property type="entry name" value="Arylamine_N-AcTrfase"/>
</dbReference>
<dbReference type="EC" id="2.3.1.118" evidence="1"/>
<keyword evidence="1" id="KW-0808">Transferase</keyword>
<evidence type="ECO:0000313" key="2">
    <source>
        <dbReference type="Proteomes" id="UP000730618"/>
    </source>
</evidence>
<accession>A0ABM8VQX1</accession>
<reference evidence="1 2" key="1">
    <citation type="submission" date="2021-06" db="EMBL/GenBank/DDBJ databases">
        <authorList>
            <person name="Criscuolo A."/>
        </authorList>
    </citation>
    <scope>NUCLEOTIDE SEQUENCE [LARGE SCALE GENOMIC DNA]</scope>
    <source>
        <strain evidence="2">CIP 111802</strain>
    </source>
</reference>
<dbReference type="GO" id="GO:0046990">
    <property type="term" value="F:N-hydroxyarylamine O-acetyltransferase activity"/>
    <property type="evidence" value="ECO:0007669"/>
    <property type="project" value="UniProtKB-EC"/>
</dbReference>
<organism evidence="1 2">
    <name type="scientific">Paenibacillus allorhizosphaerae</name>
    <dbReference type="NCBI Taxonomy" id="2849866"/>
    <lineage>
        <taxon>Bacteria</taxon>
        <taxon>Bacillati</taxon>
        <taxon>Bacillota</taxon>
        <taxon>Bacilli</taxon>
        <taxon>Bacillales</taxon>
        <taxon>Paenibacillaceae</taxon>
        <taxon>Paenibacillus</taxon>
    </lineage>
</organism>